<dbReference type="InterPro" id="IPR016181">
    <property type="entry name" value="Acyl_CoA_acyltransferase"/>
</dbReference>
<evidence type="ECO:0000259" key="1">
    <source>
        <dbReference type="PROSITE" id="PS51186"/>
    </source>
</evidence>
<evidence type="ECO:0000313" key="2">
    <source>
        <dbReference type="EMBL" id="UOE42550.1"/>
    </source>
</evidence>
<feature type="domain" description="N-acetyltransferase" evidence="1">
    <location>
        <begin position="12"/>
        <end position="173"/>
    </location>
</feature>
<dbReference type="InterPro" id="IPR051531">
    <property type="entry name" value="N-acetyltransferase"/>
</dbReference>
<accession>A0ABY4C193</accession>
<dbReference type="InterPro" id="IPR000182">
    <property type="entry name" value="GNAT_dom"/>
</dbReference>
<dbReference type="RefSeq" id="WP_243553494.1">
    <property type="nucleotide sequence ID" value="NZ_CP094528.1"/>
</dbReference>
<dbReference type="Pfam" id="PF13302">
    <property type="entry name" value="Acetyltransf_3"/>
    <property type="match status" value="1"/>
</dbReference>
<proteinExistence type="predicted"/>
<dbReference type="PANTHER" id="PTHR43792:SF1">
    <property type="entry name" value="N-ACETYLTRANSFERASE DOMAIN-CONTAINING PROTEIN"/>
    <property type="match status" value="1"/>
</dbReference>
<gene>
    <name evidence="2" type="ORF">MTO99_10095</name>
</gene>
<dbReference type="PANTHER" id="PTHR43792">
    <property type="entry name" value="GNAT FAMILY, PUTATIVE (AFU_ORTHOLOGUE AFUA_3G00765)-RELATED-RELATED"/>
    <property type="match status" value="1"/>
</dbReference>
<dbReference type="Proteomes" id="UP000832097">
    <property type="component" value="Chromosome"/>
</dbReference>
<keyword evidence="3" id="KW-1185">Reference proteome</keyword>
<dbReference type="SUPFAM" id="SSF55729">
    <property type="entry name" value="Acyl-CoA N-acyltransferases (Nat)"/>
    <property type="match status" value="1"/>
</dbReference>
<protein>
    <submittedName>
        <fullName evidence="2">GNAT family N-acetyltransferase</fullName>
    </submittedName>
</protein>
<dbReference type="Gene3D" id="3.40.630.30">
    <property type="match status" value="1"/>
</dbReference>
<reference evidence="2 3" key="1">
    <citation type="submission" date="2022-03" db="EMBL/GenBank/DDBJ databases">
        <title>Mucilaginibacter sp. isolated from the gut of Protaetia brevitarsis seulensis larvae.</title>
        <authorList>
            <person name="Won M."/>
            <person name="Kim S.-J."/>
            <person name="Kwon S.-W."/>
        </authorList>
    </citation>
    <scope>NUCLEOTIDE SEQUENCE [LARGE SCALE GENOMIC DNA]</scope>
    <source>
        <strain evidence="2 3">CFWR-12</strain>
    </source>
</reference>
<name>A0ABY4C193_9MICO</name>
<sequence length="185" mass="20532">MSDPALEHLRTDRLRLDRPDGADLADLHDLHADPAVWEHLPSGRHTDLAQTRAMLAGIDAGWRDVGLDYWVARDPADGRLIGIGGCSRRGEWWNLYYRLDRRAWGDGFAQELARAAIGAARELDASVPIVAYLLEHNEGSRRVAERLGFELVSRGPDAGNPDPDAVRLVFADRPLAPETIERVLA</sequence>
<dbReference type="PROSITE" id="PS51186">
    <property type="entry name" value="GNAT"/>
    <property type="match status" value="1"/>
</dbReference>
<dbReference type="EMBL" id="CP094528">
    <property type="protein sequence ID" value="UOE42550.1"/>
    <property type="molecule type" value="Genomic_DNA"/>
</dbReference>
<organism evidence="2 3">
    <name type="scientific">Agromyces larvae</name>
    <dbReference type="NCBI Taxonomy" id="2929802"/>
    <lineage>
        <taxon>Bacteria</taxon>
        <taxon>Bacillati</taxon>
        <taxon>Actinomycetota</taxon>
        <taxon>Actinomycetes</taxon>
        <taxon>Micrococcales</taxon>
        <taxon>Microbacteriaceae</taxon>
        <taxon>Agromyces</taxon>
    </lineage>
</organism>
<evidence type="ECO:0000313" key="3">
    <source>
        <dbReference type="Proteomes" id="UP000832097"/>
    </source>
</evidence>